<reference evidence="1 2" key="1">
    <citation type="submission" date="2020-01" db="EMBL/GenBank/DDBJ databases">
        <authorList>
            <person name="Kim M.K."/>
        </authorList>
    </citation>
    <scope>NUCLEOTIDE SEQUENCE [LARGE SCALE GENOMIC DNA]</scope>
    <source>
        <strain evidence="1 2">172606-1</strain>
    </source>
</reference>
<dbReference type="RefSeq" id="WP_162447297.1">
    <property type="nucleotide sequence ID" value="NZ_CP048222.1"/>
</dbReference>
<proteinExistence type="predicted"/>
<organism evidence="1 2">
    <name type="scientific">Rhodocytophaga rosea</name>
    <dbReference type="NCBI Taxonomy" id="2704465"/>
    <lineage>
        <taxon>Bacteria</taxon>
        <taxon>Pseudomonadati</taxon>
        <taxon>Bacteroidota</taxon>
        <taxon>Cytophagia</taxon>
        <taxon>Cytophagales</taxon>
        <taxon>Rhodocytophagaceae</taxon>
        <taxon>Rhodocytophaga</taxon>
    </lineage>
</organism>
<evidence type="ECO:0000313" key="1">
    <source>
        <dbReference type="EMBL" id="QHT71358.1"/>
    </source>
</evidence>
<dbReference type="KEGG" id="rhoz:GXP67_34230"/>
<evidence type="ECO:0000313" key="2">
    <source>
        <dbReference type="Proteomes" id="UP000480178"/>
    </source>
</evidence>
<sequence length="71" mass="8526">MITPEEFRNKWVGSDQTKLVSYSEEELQHTLLDIEPTSDDVCMLFQELEVIDHKCIKANSFWWFELAQFER</sequence>
<protein>
    <submittedName>
        <fullName evidence="1">Uncharacterized protein</fullName>
    </submittedName>
</protein>
<accession>A0A6C0GT62</accession>
<dbReference type="AlphaFoldDB" id="A0A6C0GT62"/>
<name>A0A6C0GT62_9BACT</name>
<keyword evidence="2" id="KW-1185">Reference proteome</keyword>
<dbReference type="EMBL" id="CP048222">
    <property type="protein sequence ID" value="QHT71358.1"/>
    <property type="molecule type" value="Genomic_DNA"/>
</dbReference>
<dbReference type="Proteomes" id="UP000480178">
    <property type="component" value="Chromosome"/>
</dbReference>
<gene>
    <name evidence="1" type="ORF">GXP67_34230</name>
</gene>